<dbReference type="AlphaFoldDB" id="A0A6A3T4D9"/>
<evidence type="ECO:0000313" key="10">
    <source>
        <dbReference type="Proteomes" id="UP000441208"/>
    </source>
</evidence>
<dbReference type="EMBL" id="QXFZ01000215">
    <property type="protein sequence ID" value="KAE9126479.1"/>
    <property type="molecule type" value="Genomic_DNA"/>
</dbReference>
<evidence type="ECO:0000313" key="12">
    <source>
        <dbReference type="Proteomes" id="UP000488956"/>
    </source>
</evidence>
<accession>A0A6A3T4D9</accession>
<proteinExistence type="predicted"/>
<evidence type="ECO:0000313" key="11">
    <source>
        <dbReference type="Proteomes" id="UP000486351"/>
    </source>
</evidence>
<evidence type="ECO:0000313" key="4">
    <source>
        <dbReference type="EMBL" id="KAE9151252.1"/>
    </source>
</evidence>
<evidence type="ECO:0000313" key="7">
    <source>
        <dbReference type="Proteomes" id="UP000429523"/>
    </source>
</evidence>
<dbReference type="Proteomes" id="UP000437068">
    <property type="component" value="Unassembled WGS sequence"/>
</dbReference>
<dbReference type="Proteomes" id="UP000488956">
    <property type="component" value="Unassembled WGS sequence"/>
</dbReference>
<dbReference type="Proteomes" id="UP000441208">
    <property type="component" value="Unassembled WGS sequence"/>
</dbReference>
<dbReference type="EMBL" id="QXGE01000164">
    <property type="protein sequence ID" value="KAE9321902.1"/>
    <property type="molecule type" value="Genomic_DNA"/>
</dbReference>
<dbReference type="Proteomes" id="UP000486351">
    <property type="component" value="Unassembled WGS sequence"/>
</dbReference>
<reference evidence="7 8" key="1">
    <citation type="submission" date="2018-08" db="EMBL/GenBank/DDBJ databases">
        <title>Genomic investigation of the strawberry pathogen Phytophthora fragariae indicates pathogenicity is determined by transcriptional variation in three key races.</title>
        <authorList>
            <person name="Adams T.M."/>
            <person name="Armitage A.D."/>
            <person name="Sobczyk M.K."/>
            <person name="Bates H.J."/>
            <person name="Dunwell J.M."/>
            <person name="Nellist C.F."/>
            <person name="Harrison R.J."/>
        </authorList>
    </citation>
    <scope>NUCLEOTIDE SEQUENCE [LARGE SCALE GENOMIC DNA]</scope>
    <source>
        <strain evidence="5 8">A4</strain>
        <strain evidence="4 9">NOV-5</strain>
        <strain evidence="3 10">NOV-71</strain>
        <strain evidence="6 11">NOV-77</strain>
        <strain evidence="1 7">NOV-9</strain>
        <strain evidence="2 12">ONT-3</strain>
    </source>
</reference>
<evidence type="ECO:0000313" key="6">
    <source>
        <dbReference type="EMBL" id="KAE9353659.1"/>
    </source>
</evidence>
<protein>
    <submittedName>
        <fullName evidence="3">Uncharacterized protein</fullName>
    </submittedName>
</protein>
<evidence type="ECO:0000313" key="3">
    <source>
        <dbReference type="EMBL" id="KAE9126479.1"/>
    </source>
</evidence>
<comment type="caution">
    <text evidence="3">The sequence shown here is derived from an EMBL/GenBank/DDBJ whole genome shotgun (WGS) entry which is preliminary data.</text>
</comment>
<name>A0A6A3T4D9_9STRA</name>
<dbReference type="EMBL" id="QXFX01000324">
    <property type="protein sequence ID" value="KAE9120234.1"/>
    <property type="molecule type" value="Genomic_DNA"/>
</dbReference>
<dbReference type="EMBL" id="QXFY01000173">
    <property type="protein sequence ID" value="KAE9353659.1"/>
    <property type="molecule type" value="Genomic_DNA"/>
</dbReference>
<evidence type="ECO:0000313" key="5">
    <source>
        <dbReference type="EMBL" id="KAE9321902.1"/>
    </source>
</evidence>
<dbReference type="EMBL" id="QXGA01000155">
    <property type="protein sequence ID" value="KAE9151252.1"/>
    <property type="molecule type" value="Genomic_DNA"/>
</dbReference>
<gene>
    <name evidence="5" type="ORF">PF001_g4680</name>
    <name evidence="4" type="ORF">PF006_g4438</name>
    <name evidence="3" type="ORF">PF007_g5966</name>
    <name evidence="6" type="ORF">PF008_g4902</name>
    <name evidence="1" type="ORF">PF009_g7276</name>
    <name evidence="2" type="ORF">PF010_g7560</name>
</gene>
<dbReference type="Proteomes" id="UP000429523">
    <property type="component" value="Unassembled WGS sequence"/>
</dbReference>
<evidence type="ECO:0000313" key="8">
    <source>
        <dbReference type="Proteomes" id="UP000437068"/>
    </source>
</evidence>
<sequence length="61" mass="6931">MAPSCGRAFATPIRTVPRVIVLGRFRFFSVRRSEKPARLGKMVPTEYTMRVSSSKANRMEV</sequence>
<dbReference type="Proteomes" id="UP000440732">
    <property type="component" value="Unassembled WGS sequence"/>
</dbReference>
<evidence type="ECO:0000313" key="2">
    <source>
        <dbReference type="EMBL" id="KAE9120234.1"/>
    </source>
</evidence>
<evidence type="ECO:0000313" key="9">
    <source>
        <dbReference type="Proteomes" id="UP000440732"/>
    </source>
</evidence>
<evidence type="ECO:0000313" key="1">
    <source>
        <dbReference type="EMBL" id="KAE8942983.1"/>
    </source>
</evidence>
<dbReference type="EMBL" id="QXGF01000277">
    <property type="protein sequence ID" value="KAE8942983.1"/>
    <property type="molecule type" value="Genomic_DNA"/>
</dbReference>
<organism evidence="3 10">
    <name type="scientific">Phytophthora fragariae</name>
    <dbReference type="NCBI Taxonomy" id="53985"/>
    <lineage>
        <taxon>Eukaryota</taxon>
        <taxon>Sar</taxon>
        <taxon>Stramenopiles</taxon>
        <taxon>Oomycota</taxon>
        <taxon>Peronosporomycetes</taxon>
        <taxon>Peronosporales</taxon>
        <taxon>Peronosporaceae</taxon>
        <taxon>Phytophthora</taxon>
    </lineage>
</organism>